<dbReference type="InterPro" id="IPR013830">
    <property type="entry name" value="SGNH_hydro"/>
</dbReference>
<feature type="chain" id="PRO_5018598187" evidence="1">
    <location>
        <begin position="24"/>
        <end position="261"/>
    </location>
</feature>
<evidence type="ECO:0000313" key="4">
    <source>
        <dbReference type="Proteomes" id="UP000289323"/>
    </source>
</evidence>
<dbReference type="InterPro" id="IPR051532">
    <property type="entry name" value="Ester_Hydrolysis_Enzymes"/>
</dbReference>
<dbReference type="AlphaFoldDB" id="A0A3S4EVM8"/>
<dbReference type="InterPro" id="IPR036514">
    <property type="entry name" value="SGNH_hydro_sf"/>
</dbReference>
<dbReference type="EMBL" id="OUUZ01000003">
    <property type="protein sequence ID" value="SPQ20285.1"/>
    <property type="molecule type" value="Genomic_DNA"/>
</dbReference>
<dbReference type="Pfam" id="PF13472">
    <property type="entry name" value="Lipase_GDSL_2"/>
    <property type="match status" value="1"/>
</dbReference>
<reference evidence="3 4" key="1">
    <citation type="submission" date="2018-04" db="EMBL/GenBank/DDBJ databases">
        <authorList>
            <person name="Huttner S."/>
            <person name="Dainat J."/>
        </authorList>
    </citation>
    <scope>NUCLEOTIDE SEQUENCE [LARGE SCALE GENOMIC DNA]</scope>
</reference>
<sequence>MVYLPVNTLLLALAAPLANQGIATNSFNLAARATHQLGGGVPLRVMPLGASITYGQASTDGNGYREDLRAQLVAAGNPVNMVGSRQHGKMRDNDVEGWPGFRIEQVRAKALASASVPKWKPNVVLINAGTNDAAQNFSVGTAGARMERLIRDVLAASPRAVIVLSTLLVNKKPATEVNVLAINRQYGDIARKLRAEGKHLVLVDMHSDNGPTLADLSDSTHPNDLGYSKMANIWFAGIVAASDAGWLQAPEFVPGVPDDGA</sequence>
<name>A0A3S4EVM8_9PEZI</name>
<feature type="domain" description="SGNH hydrolase-type esterase" evidence="2">
    <location>
        <begin position="48"/>
        <end position="227"/>
    </location>
</feature>
<keyword evidence="1" id="KW-0732">Signal</keyword>
<dbReference type="PANTHER" id="PTHR30383">
    <property type="entry name" value="THIOESTERASE 1/PROTEASE 1/LYSOPHOSPHOLIPASE L1"/>
    <property type="match status" value="1"/>
</dbReference>
<feature type="signal peptide" evidence="1">
    <location>
        <begin position="1"/>
        <end position="23"/>
    </location>
</feature>
<dbReference type="Gene3D" id="3.40.50.1110">
    <property type="entry name" value="SGNH hydrolase"/>
    <property type="match status" value="1"/>
</dbReference>
<gene>
    <name evidence="3" type="ORF">TT172_LOCUS2704</name>
</gene>
<evidence type="ECO:0000256" key="1">
    <source>
        <dbReference type="SAM" id="SignalP"/>
    </source>
</evidence>
<organism evidence="3 4">
    <name type="scientific">Thermothielavioides terrestris</name>
    <dbReference type="NCBI Taxonomy" id="2587410"/>
    <lineage>
        <taxon>Eukaryota</taxon>
        <taxon>Fungi</taxon>
        <taxon>Dikarya</taxon>
        <taxon>Ascomycota</taxon>
        <taxon>Pezizomycotina</taxon>
        <taxon>Sordariomycetes</taxon>
        <taxon>Sordariomycetidae</taxon>
        <taxon>Sordariales</taxon>
        <taxon>Chaetomiaceae</taxon>
        <taxon>Thermothielavioides</taxon>
    </lineage>
</organism>
<evidence type="ECO:0000259" key="2">
    <source>
        <dbReference type="Pfam" id="PF13472"/>
    </source>
</evidence>
<dbReference type="FunFam" id="3.40.50.1110:FF:000020">
    <property type="entry name" value="Esterase, putative (AFU_orthologue AFUA_1G03170)"/>
    <property type="match status" value="1"/>
</dbReference>
<dbReference type="SUPFAM" id="SSF52266">
    <property type="entry name" value="SGNH hydrolase"/>
    <property type="match status" value="1"/>
</dbReference>
<proteinExistence type="predicted"/>
<protein>
    <submittedName>
        <fullName evidence="3">224bdb96-83a3-44c9-bdfb-3b65f83e50f8</fullName>
    </submittedName>
</protein>
<dbReference type="GO" id="GO:0004622">
    <property type="term" value="F:phosphatidylcholine lysophospholipase activity"/>
    <property type="evidence" value="ECO:0007669"/>
    <property type="project" value="TreeGrafter"/>
</dbReference>
<dbReference type="PANTHER" id="PTHR30383:SF31">
    <property type="entry name" value="SGNH HYDROLASE-TYPE ESTERASE DOMAIN-CONTAINING PROTEIN-RELATED"/>
    <property type="match status" value="1"/>
</dbReference>
<dbReference type="Proteomes" id="UP000289323">
    <property type="component" value="Unassembled WGS sequence"/>
</dbReference>
<evidence type="ECO:0000313" key="3">
    <source>
        <dbReference type="EMBL" id="SPQ20285.1"/>
    </source>
</evidence>
<dbReference type="CDD" id="cd01833">
    <property type="entry name" value="XynB_like"/>
    <property type="match status" value="1"/>
</dbReference>
<accession>A0A3S4EVM8</accession>